<evidence type="ECO:0000259" key="7">
    <source>
        <dbReference type="PROSITE" id="PS51211"/>
    </source>
</evidence>
<keyword evidence="9" id="KW-1185">Reference proteome</keyword>
<dbReference type="Gene3D" id="2.30.230.10">
    <property type="entry name" value="Lipovitellin, beta-sheet shell regions, chain A"/>
    <property type="match status" value="1"/>
</dbReference>
<evidence type="ECO:0000313" key="8">
    <source>
        <dbReference type="Ensembl" id="ENSMAMP00000048567.1"/>
    </source>
</evidence>
<dbReference type="Pfam" id="PF01347">
    <property type="entry name" value="Vitellogenin_N"/>
    <property type="match status" value="1"/>
</dbReference>
<dbReference type="AlphaFoldDB" id="A0A7N8XD51"/>
<dbReference type="InterPro" id="IPR037088">
    <property type="entry name" value="Vitellinogen_b-sht_shell_sf"/>
</dbReference>
<evidence type="ECO:0000256" key="3">
    <source>
        <dbReference type="ARBA" id="ARBA00022761"/>
    </source>
</evidence>
<keyword evidence="1" id="KW-0597">Phosphoprotein</keyword>
<evidence type="ECO:0000256" key="5">
    <source>
        <dbReference type="ARBA" id="ARBA00023180"/>
    </source>
</evidence>
<evidence type="ECO:0000256" key="6">
    <source>
        <dbReference type="PROSITE-ProRule" id="PRU00557"/>
    </source>
</evidence>
<dbReference type="InterPro" id="IPR015819">
    <property type="entry name" value="Lipid_transp_b-sht_shell"/>
</dbReference>
<dbReference type="InterPro" id="IPR001747">
    <property type="entry name" value="Vitellogenin_N"/>
</dbReference>
<dbReference type="GeneTree" id="ENSGT00530000064273"/>
<dbReference type="InterPro" id="IPR015258">
    <property type="entry name" value="Vitellinogen_b-sht_shell"/>
</dbReference>
<keyword evidence="5" id="KW-0325">Glycoprotein</keyword>
<organism evidence="8 9">
    <name type="scientific">Mastacembelus armatus</name>
    <name type="common">zig-zag eel</name>
    <dbReference type="NCBI Taxonomy" id="205130"/>
    <lineage>
        <taxon>Eukaryota</taxon>
        <taxon>Metazoa</taxon>
        <taxon>Chordata</taxon>
        <taxon>Craniata</taxon>
        <taxon>Vertebrata</taxon>
        <taxon>Euteleostomi</taxon>
        <taxon>Actinopterygii</taxon>
        <taxon>Neopterygii</taxon>
        <taxon>Teleostei</taxon>
        <taxon>Neoteleostei</taxon>
        <taxon>Acanthomorphata</taxon>
        <taxon>Anabantaria</taxon>
        <taxon>Synbranchiformes</taxon>
        <taxon>Mastacembelidae</taxon>
        <taxon>Mastacembelus</taxon>
    </lineage>
</organism>
<dbReference type="InterPro" id="IPR015816">
    <property type="entry name" value="Vitellinogen_b-sht_N"/>
</dbReference>
<accession>A0A7N8XD51</accession>
<dbReference type="InterPro" id="IPR015255">
    <property type="entry name" value="Vitellinogen_open_b-sht"/>
</dbReference>
<keyword evidence="4 6" id="KW-1015">Disulfide bond</keyword>
<dbReference type="InterPro" id="IPR050733">
    <property type="entry name" value="Vitellogenin/Apolipophorin"/>
</dbReference>
<reference evidence="8" key="1">
    <citation type="submission" date="2025-08" db="UniProtKB">
        <authorList>
            <consortium name="Ensembl"/>
        </authorList>
    </citation>
    <scope>IDENTIFICATION</scope>
</reference>
<dbReference type="Gene3D" id="2.20.80.10">
    <property type="entry name" value="Lipovitellin-phosvitin complex, chain A, domain 4"/>
    <property type="match status" value="1"/>
</dbReference>
<feature type="disulfide bond" evidence="6">
    <location>
        <begin position="159"/>
        <end position="185"/>
    </location>
</feature>
<dbReference type="GO" id="GO:0045735">
    <property type="term" value="F:nutrient reservoir activity"/>
    <property type="evidence" value="ECO:0007669"/>
    <property type="project" value="UniProtKB-KW"/>
</dbReference>
<evidence type="ECO:0000313" key="9">
    <source>
        <dbReference type="Proteomes" id="UP000261640"/>
    </source>
</evidence>
<dbReference type="GO" id="GO:0032355">
    <property type="term" value="P:response to estradiol"/>
    <property type="evidence" value="ECO:0007669"/>
    <property type="project" value="TreeGrafter"/>
</dbReference>
<protein>
    <submittedName>
        <fullName evidence="8">Vitellogenin 3, phosvitinless</fullName>
    </submittedName>
</protein>
<dbReference type="Ensembl" id="ENSMAMT00000054770.1">
    <property type="protein sequence ID" value="ENSMAMP00000048567.1"/>
    <property type="gene ID" value="ENSMAMG00000022353.2"/>
</dbReference>
<sequence>EWMWFSLSSSINLVFCPFSNLNPKKTYEYKYEGQVTFGLGMPHHAESGVRMMCKVKIIGVSEQTFALQVSDVSFDEYNGFPGKSGFTNAPKLTQRIAAQLVKPFTFDYANDQVADIHAAAEVSDTVVNIVRGILGFFHVTVKTTDRIYELEEVGIHGMCHSVYAIKANGEAKDITITQTVDVSNCREGAVNSSGLAAAVLDKVSRQRGESVASTVTYVYTVTPTAQGGLITRAYGLERQHFTPFNVKGGSFKMQAMKELVLLDVSDTKSAITFEQMGSRGNIVYKFVGAHTNVPIMMQNLEDPVPKAIELIKHLAEANKYHIDNAVTEDTIKLYQLLRMIPYEGLDVMWKQFAGNEEHRRWFLGMIVEVTDARVLKFLEMRFGARDISVAEALQTLLLAMNHLQAVPDLVEMAKMFLSMPFSKSNIHLWHTVVLSYGSLVYKHCAIYTPCPVTAVQPLLDMALDGLKKSNEADMIIALKALGNAGHPGSIKTIMYFLPGVAATPVDLPPRVLSAAVQSMRLIAARDPHTVQDIAMSMFLQKDLLAEIRMQAFMILFDTKPSMALVSAVTAHLEEEKDLQVVSFAFSYLKSLAISRTPDNHFLSTACSVAVKILAPKFGRLSYHYSRAWRMDWFNDDFLSGIAAEVYMLRGATDILPTEILIKRKLHVIGRILQLLECGVRAEGIKELFGTNIPGFKGDLSWSDIHAIFSVLKNWENLPDNRPILSVFSRLFGQEWFFADINKDWAQTIIKAVRSTAGKESPVWGMIENLQKGLSWHWTKPFFIVEARYSQATTLGLPVEISKFYHTVTGITVNAKGTVNPPPTDHLGQLWNSEISVETDGFFGFTKDFWIFHGISTELFQCGSELKSKMPLAVPWKFAATINVQEKKFELNFPPCKNELQLFAVRSNVYAVSRNTEDPASAKMTPIMPDTIDYNAEVNWVHKTNFTMPPNTWHPRSKMCAESNVYGAGVCVETELRRAYYNEEYPLYYVLGYTNFAVKVVPAQAIKAINKIHLELNAGQSKHPMSIRQLLATLRRLSEEATQRVRLSSDSDSSIRGAYNRQHDKIMGLDTTPEAVFNLKVLAISGNQKPEGYDTTMYCTPETNVQNTQLIVSQVGEATNWKMCIDTILNTEAEAHIRWGAECQSYEMSIRAAAAHVPGSKPVYEAKAHWTRIPETMADWGRRIESYIPGMALLLGWYQQHKSNTMQEVSAAVIAASAGSADVMIKFPEYTVCYNGIPIPLPPASFLNFHPDAQNATNGYGCA</sequence>
<dbReference type="Gene3D" id="2.20.90.10">
    <property type="entry name" value="Vitellinogen, beta-sheet shell domain"/>
    <property type="match status" value="1"/>
</dbReference>
<evidence type="ECO:0000256" key="2">
    <source>
        <dbReference type="ARBA" id="ARBA00022729"/>
    </source>
</evidence>
<dbReference type="Pfam" id="PF09175">
    <property type="entry name" value="Vit_b-sht_shell"/>
    <property type="match status" value="1"/>
</dbReference>
<dbReference type="SMART" id="SM01169">
    <property type="entry name" value="DUF1943"/>
    <property type="match status" value="1"/>
</dbReference>
<dbReference type="GO" id="GO:0005319">
    <property type="term" value="F:lipid transporter activity"/>
    <property type="evidence" value="ECO:0007669"/>
    <property type="project" value="InterPro"/>
</dbReference>
<dbReference type="PANTHER" id="PTHR23345">
    <property type="entry name" value="VITELLOGENIN-RELATED"/>
    <property type="match status" value="1"/>
</dbReference>
<dbReference type="Gene3D" id="2.20.50.20">
    <property type="entry name" value="Lipovitellin. Chain A, domain 3"/>
    <property type="match status" value="2"/>
</dbReference>
<dbReference type="PANTHER" id="PTHR23345:SF29">
    <property type="entry name" value="VITELLOGENIN 3, PHOSVITINLESS"/>
    <property type="match status" value="1"/>
</dbReference>
<dbReference type="InParanoid" id="A0A7N8XD51"/>
<proteinExistence type="predicted"/>
<comment type="caution">
    <text evidence="6">Lacks conserved residue(s) required for the propagation of feature annotation.</text>
</comment>
<reference evidence="8" key="2">
    <citation type="submission" date="2025-09" db="UniProtKB">
        <authorList>
            <consortium name="Ensembl"/>
        </authorList>
    </citation>
    <scope>IDENTIFICATION</scope>
</reference>
<dbReference type="GO" id="GO:0071391">
    <property type="term" value="P:cellular response to estrogen stimulus"/>
    <property type="evidence" value="ECO:0007669"/>
    <property type="project" value="TreeGrafter"/>
</dbReference>
<dbReference type="SUPFAM" id="SSF48431">
    <property type="entry name" value="Lipovitellin-phosvitin complex, superhelical domain"/>
    <property type="match status" value="1"/>
</dbReference>
<dbReference type="SMART" id="SM00638">
    <property type="entry name" value="LPD_N"/>
    <property type="match status" value="1"/>
</dbReference>
<dbReference type="FunCoup" id="A0A7N8XD51">
    <property type="interactions" value="1"/>
</dbReference>
<evidence type="ECO:0000256" key="1">
    <source>
        <dbReference type="ARBA" id="ARBA00022553"/>
    </source>
</evidence>
<dbReference type="SMART" id="SM01170">
    <property type="entry name" value="DUF1944"/>
    <property type="match status" value="1"/>
</dbReference>
<keyword evidence="3" id="KW-0758">Storage protein</keyword>
<name>A0A7N8XD51_9TELE</name>
<dbReference type="SUPFAM" id="SSF56968">
    <property type="entry name" value="Lipovitellin-phosvitin complex, beta-sheet shell regions"/>
    <property type="match status" value="3"/>
</dbReference>
<dbReference type="InterPro" id="IPR015817">
    <property type="entry name" value="Vitellinogen_open_b-sht_sub1"/>
</dbReference>
<dbReference type="InterPro" id="IPR011030">
    <property type="entry name" value="Lipovitellin_superhlx_dom"/>
</dbReference>
<dbReference type="Gene3D" id="1.25.10.20">
    <property type="entry name" value="Vitellinogen, superhelical"/>
    <property type="match status" value="1"/>
</dbReference>
<feature type="domain" description="Vitellogenin" evidence="7">
    <location>
        <begin position="21"/>
        <end position="659"/>
    </location>
</feature>
<dbReference type="Proteomes" id="UP000261640">
    <property type="component" value="Unplaced"/>
</dbReference>
<dbReference type="Pfam" id="PF09172">
    <property type="entry name" value="Vit_open_b-sht"/>
    <property type="match status" value="1"/>
</dbReference>
<dbReference type="PROSITE" id="PS51211">
    <property type="entry name" value="VITELLOGENIN"/>
    <property type="match status" value="1"/>
</dbReference>
<keyword evidence="2" id="KW-0732">Signal</keyword>
<evidence type="ECO:0000256" key="4">
    <source>
        <dbReference type="ARBA" id="ARBA00023157"/>
    </source>
</evidence>